<proteinExistence type="predicted"/>
<dbReference type="GeneID" id="65109575"/>
<dbReference type="KEGG" id="vg:65109575"/>
<dbReference type="RefSeq" id="YP_010092030.1">
    <property type="nucleotide sequence ID" value="NC_055727.1"/>
</dbReference>
<evidence type="ECO:0000313" key="1">
    <source>
        <dbReference type="EMBL" id="ASZ76422.1"/>
    </source>
</evidence>
<protein>
    <submittedName>
        <fullName evidence="1">Major capsid protein</fullName>
    </submittedName>
</protein>
<evidence type="ECO:0000313" key="2">
    <source>
        <dbReference type="Proteomes" id="UP000257595"/>
    </source>
</evidence>
<reference evidence="1 2" key="1">
    <citation type="submission" date="2017-04" db="EMBL/GenBank/DDBJ databases">
        <title>Complete Genome Sequence of Lytic Bacteriophage PM2 Infecting Proteus mirabilis Isolates.</title>
        <authorList>
            <person name="Kim D."/>
            <person name="Kim Y.J."/>
            <person name="Han B.K."/>
            <person name="Kim H."/>
        </authorList>
    </citation>
    <scope>NUCLEOTIDE SEQUENCE [LARGE SCALE GENOMIC DNA]</scope>
</reference>
<dbReference type="Proteomes" id="UP000257595">
    <property type="component" value="Segment"/>
</dbReference>
<accession>A0A249XWX1</accession>
<organism evidence="1 2">
    <name type="scientific">Proteus phage PM2</name>
    <dbReference type="NCBI Taxonomy" id="2025809"/>
    <lineage>
        <taxon>Viruses</taxon>
        <taxon>Duplodnaviria</taxon>
        <taxon>Heunggongvirae</taxon>
        <taxon>Uroviricota</taxon>
        <taxon>Caudoviricetes</taxon>
        <taxon>Pantevenvirales</taxon>
        <taxon>Straboviridae</taxon>
        <taxon>Bragavirus</taxon>
        <taxon>Bragavirus pm2</taxon>
    </lineage>
</organism>
<keyword evidence="2" id="KW-1185">Reference proteome</keyword>
<name>A0A249XWX1_9CAUD</name>
<dbReference type="EMBL" id="MF001355">
    <property type="protein sequence ID" value="ASZ76422.1"/>
    <property type="molecule type" value="Genomic_DNA"/>
</dbReference>
<sequence>MEIKNKDALIEKWGDFMNNPDLGVIEGTTKQAIMAKILENQEMDIHKSPEYRDEKIAEAFGDFLTEAEVGGDHGYDASNIAMGKTSGAVTQIGPAVMGMVRRSFP</sequence>